<keyword evidence="3" id="KW-1185">Reference proteome</keyword>
<dbReference type="InterPro" id="IPR000866">
    <property type="entry name" value="AhpC/TSA"/>
</dbReference>
<dbReference type="SUPFAM" id="SSF52833">
    <property type="entry name" value="Thioredoxin-like"/>
    <property type="match status" value="1"/>
</dbReference>
<proteinExistence type="predicted"/>
<dbReference type="InterPro" id="IPR036249">
    <property type="entry name" value="Thioredoxin-like_sf"/>
</dbReference>
<protein>
    <submittedName>
        <fullName evidence="2">Peroxiredoxin family protein</fullName>
        <ecNumber evidence="2">1.11.1.24</ecNumber>
    </submittedName>
</protein>
<dbReference type="Proteomes" id="UP001596106">
    <property type="component" value="Unassembled WGS sequence"/>
</dbReference>
<dbReference type="PANTHER" id="PTHR42852">
    <property type="entry name" value="THIOL:DISULFIDE INTERCHANGE PROTEIN DSBE"/>
    <property type="match status" value="1"/>
</dbReference>
<dbReference type="EC" id="1.11.1.24" evidence="2"/>
<evidence type="ECO:0000259" key="1">
    <source>
        <dbReference type="PROSITE" id="PS51352"/>
    </source>
</evidence>
<dbReference type="Gene3D" id="3.40.30.10">
    <property type="entry name" value="Glutaredoxin"/>
    <property type="match status" value="1"/>
</dbReference>
<sequence>MLKPAPDFTLMNTEGNKVTLSRLKGKVVILDFWATWCGPCIRLFPAMQIARERYRNNSESPGFAIFGPICPFLWKKVLNLTEKSHAVQRQYFAAEESRICKLVPNRTGSVWNHAG</sequence>
<dbReference type="CDD" id="cd02966">
    <property type="entry name" value="TlpA_like_family"/>
    <property type="match status" value="1"/>
</dbReference>
<feature type="domain" description="Thioredoxin" evidence="1">
    <location>
        <begin position="1"/>
        <end position="115"/>
    </location>
</feature>
<organism evidence="2 3">
    <name type="scientific">Larkinella bovis</name>
    <dbReference type="NCBI Taxonomy" id="683041"/>
    <lineage>
        <taxon>Bacteria</taxon>
        <taxon>Pseudomonadati</taxon>
        <taxon>Bacteroidota</taxon>
        <taxon>Cytophagia</taxon>
        <taxon>Cytophagales</taxon>
        <taxon>Spirosomataceae</taxon>
        <taxon>Larkinella</taxon>
    </lineage>
</organism>
<comment type="caution">
    <text evidence="2">The sequence shown here is derived from an EMBL/GenBank/DDBJ whole genome shotgun (WGS) entry which is preliminary data.</text>
</comment>
<keyword evidence="2" id="KW-0575">Peroxidase</keyword>
<dbReference type="InterPro" id="IPR013766">
    <property type="entry name" value="Thioredoxin_domain"/>
</dbReference>
<dbReference type="Pfam" id="PF00578">
    <property type="entry name" value="AhpC-TSA"/>
    <property type="match status" value="1"/>
</dbReference>
<evidence type="ECO:0000313" key="2">
    <source>
        <dbReference type="EMBL" id="MFC5411760.1"/>
    </source>
</evidence>
<reference evidence="3" key="1">
    <citation type="journal article" date="2019" name="Int. J. Syst. Evol. Microbiol.">
        <title>The Global Catalogue of Microorganisms (GCM) 10K type strain sequencing project: providing services to taxonomists for standard genome sequencing and annotation.</title>
        <authorList>
            <consortium name="The Broad Institute Genomics Platform"/>
            <consortium name="The Broad Institute Genome Sequencing Center for Infectious Disease"/>
            <person name="Wu L."/>
            <person name="Ma J."/>
        </authorList>
    </citation>
    <scope>NUCLEOTIDE SEQUENCE [LARGE SCALE GENOMIC DNA]</scope>
    <source>
        <strain evidence="3">CCUG 55250</strain>
    </source>
</reference>
<dbReference type="EMBL" id="JBHSMA010000008">
    <property type="protein sequence ID" value="MFC5411760.1"/>
    <property type="molecule type" value="Genomic_DNA"/>
</dbReference>
<evidence type="ECO:0000313" key="3">
    <source>
        <dbReference type="Proteomes" id="UP001596106"/>
    </source>
</evidence>
<dbReference type="InterPro" id="IPR050553">
    <property type="entry name" value="Thioredoxin_ResA/DsbE_sf"/>
</dbReference>
<gene>
    <name evidence="2" type="ORF">ACFPMF_20730</name>
</gene>
<name>A0ABW0IE42_9BACT</name>
<keyword evidence="2" id="KW-0560">Oxidoreductase</keyword>
<dbReference type="RefSeq" id="WP_379848648.1">
    <property type="nucleotide sequence ID" value="NZ_JBHSMA010000008.1"/>
</dbReference>
<dbReference type="PANTHER" id="PTHR42852:SF13">
    <property type="entry name" value="PROTEIN DIPZ"/>
    <property type="match status" value="1"/>
</dbReference>
<accession>A0ABW0IE42</accession>
<dbReference type="PROSITE" id="PS51352">
    <property type="entry name" value="THIOREDOXIN_2"/>
    <property type="match status" value="1"/>
</dbReference>
<dbReference type="GO" id="GO:0140824">
    <property type="term" value="F:thioredoxin-dependent peroxiredoxin activity"/>
    <property type="evidence" value="ECO:0007669"/>
    <property type="project" value="UniProtKB-EC"/>
</dbReference>